<dbReference type="RefSeq" id="XP_002503531.1">
    <property type="nucleotide sequence ID" value="XM_002503485.1"/>
</dbReference>
<dbReference type="PROSITE" id="PS00973">
    <property type="entry name" value="USP_2"/>
    <property type="match status" value="1"/>
</dbReference>
<evidence type="ECO:0000256" key="2">
    <source>
        <dbReference type="RuleBase" id="RU366025"/>
    </source>
</evidence>
<dbReference type="InterPro" id="IPR018200">
    <property type="entry name" value="USP_CS"/>
</dbReference>
<gene>
    <name evidence="5" type="ORF">MICPUN_59933</name>
</gene>
<dbReference type="PROSITE" id="PS50235">
    <property type="entry name" value="USP_3"/>
    <property type="match status" value="1"/>
</dbReference>
<dbReference type="InterPro" id="IPR050164">
    <property type="entry name" value="Peptidase_C19"/>
</dbReference>
<dbReference type="Gene3D" id="3.90.70.10">
    <property type="entry name" value="Cysteine proteinases"/>
    <property type="match status" value="1"/>
</dbReference>
<evidence type="ECO:0000313" key="6">
    <source>
        <dbReference type="Proteomes" id="UP000002009"/>
    </source>
</evidence>
<feature type="compositionally biased region" description="Pro residues" evidence="3">
    <location>
        <begin position="303"/>
        <end position="312"/>
    </location>
</feature>
<keyword evidence="2" id="KW-0378">Hydrolase</keyword>
<feature type="region of interest" description="Disordered" evidence="3">
    <location>
        <begin position="25"/>
        <end position="97"/>
    </location>
</feature>
<feature type="region of interest" description="Disordered" evidence="3">
    <location>
        <begin position="630"/>
        <end position="664"/>
    </location>
</feature>
<feature type="region of interest" description="Disordered" evidence="3">
    <location>
        <begin position="720"/>
        <end position="814"/>
    </location>
</feature>
<dbReference type="GO" id="GO:0004843">
    <property type="term" value="F:cysteine-type deubiquitinase activity"/>
    <property type="evidence" value="ECO:0007669"/>
    <property type="project" value="UniProtKB-UniRule"/>
</dbReference>
<dbReference type="SUPFAM" id="SSF54001">
    <property type="entry name" value="Cysteine proteinases"/>
    <property type="match status" value="1"/>
</dbReference>
<dbReference type="InterPro" id="IPR028889">
    <property type="entry name" value="USP"/>
</dbReference>
<dbReference type="eggNOG" id="KOG1868">
    <property type="taxonomic scope" value="Eukaryota"/>
</dbReference>
<proteinExistence type="inferred from homology"/>
<dbReference type="PANTHER" id="PTHR24006">
    <property type="entry name" value="UBIQUITIN CARBOXYL-TERMINAL HYDROLASE"/>
    <property type="match status" value="1"/>
</dbReference>
<organism evidence="5 6">
    <name type="scientific">Micromonas commoda (strain RCC299 / NOUM17 / CCMP2709)</name>
    <name type="common">Picoplanktonic green alga</name>
    <dbReference type="NCBI Taxonomy" id="296587"/>
    <lineage>
        <taxon>Eukaryota</taxon>
        <taxon>Viridiplantae</taxon>
        <taxon>Chlorophyta</taxon>
        <taxon>Mamiellophyceae</taxon>
        <taxon>Mamiellales</taxon>
        <taxon>Mamiellaceae</taxon>
        <taxon>Micromonas</taxon>
    </lineage>
</organism>
<dbReference type="GO" id="GO:0006508">
    <property type="term" value="P:proteolysis"/>
    <property type="evidence" value="ECO:0007669"/>
    <property type="project" value="UniProtKB-KW"/>
</dbReference>
<keyword evidence="6" id="KW-1185">Reference proteome</keyword>
<dbReference type="STRING" id="296587.C1EA35"/>
<dbReference type="InterPro" id="IPR001394">
    <property type="entry name" value="Peptidase_C19_UCH"/>
</dbReference>
<evidence type="ECO:0000259" key="4">
    <source>
        <dbReference type="PROSITE" id="PS50235"/>
    </source>
</evidence>
<dbReference type="GO" id="GO:0000082">
    <property type="term" value="P:G1/S transition of mitotic cell cycle"/>
    <property type="evidence" value="ECO:0007669"/>
    <property type="project" value="TreeGrafter"/>
</dbReference>
<feature type="compositionally biased region" description="Polar residues" evidence="3">
    <location>
        <begin position="282"/>
        <end position="294"/>
    </location>
</feature>
<dbReference type="AlphaFoldDB" id="C1EA35"/>
<comment type="catalytic activity">
    <reaction evidence="2">
        <text>Thiol-dependent hydrolysis of ester, thioester, amide, peptide and isopeptide bonds formed by the C-terminal Gly of ubiquitin (a 76-residue protein attached to proteins as an intracellular targeting signal).</text>
        <dbReference type="EC" id="3.4.19.12"/>
    </reaction>
</comment>
<dbReference type="GO" id="GO:0005829">
    <property type="term" value="C:cytosol"/>
    <property type="evidence" value="ECO:0007669"/>
    <property type="project" value="TreeGrafter"/>
</dbReference>
<dbReference type="EC" id="3.4.19.12" evidence="2"/>
<accession>C1EA35</accession>
<dbReference type="KEGG" id="mis:MICPUN_59933"/>
<dbReference type="OrthoDB" id="289038at2759"/>
<dbReference type="InterPro" id="IPR038765">
    <property type="entry name" value="Papain-like_cys_pep_sf"/>
</dbReference>
<dbReference type="GO" id="GO:0005634">
    <property type="term" value="C:nucleus"/>
    <property type="evidence" value="ECO:0007669"/>
    <property type="project" value="TreeGrafter"/>
</dbReference>
<comment type="function">
    <text evidence="2">Recognizes and hydrolyzes the peptide bond at the C-terminal Gly of ubiquitin. Involved in the processing of poly-ubiquitin precursors as well as that of ubiquitinated proteins.</text>
</comment>
<dbReference type="PROSITE" id="PS00972">
    <property type="entry name" value="USP_1"/>
    <property type="match status" value="1"/>
</dbReference>
<feature type="compositionally biased region" description="Basic and acidic residues" evidence="3">
    <location>
        <begin position="25"/>
        <end position="57"/>
    </location>
</feature>
<reference evidence="5 6" key="1">
    <citation type="journal article" date="2009" name="Science">
        <title>Green evolution and dynamic adaptations revealed by genomes of the marine picoeukaryotes Micromonas.</title>
        <authorList>
            <person name="Worden A.Z."/>
            <person name="Lee J.H."/>
            <person name="Mock T."/>
            <person name="Rouze P."/>
            <person name="Simmons M.P."/>
            <person name="Aerts A.L."/>
            <person name="Allen A.E."/>
            <person name="Cuvelier M.L."/>
            <person name="Derelle E."/>
            <person name="Everett M.V."/>
            <person name="Foulon E."/>
            <person name="Grimwood J."/>
            <person name="Gundlach H."/>
            <person name="Henrissat B."/>
            <person name="Napoli C."/>
            <person name="McDonald S.M."/>
            <person name="Parker M.S."/>
            <person name="Rombauts S."/>
            <person name="Salamov A."/>
            <person name="Von Dassow P."/>
            <person name="Badger J.H."/>
            <person name="Coutinho P.M."/>
            <person name="Demir E."/>
            <person name="Dubchak I."/>
            <person name="Gentemann C."/>
            <person name="Eikrem W."/>
            <person name="Gready J.E."/>
            <person name="John U."/>
            <person name="Lanier W."/>
            <person name="Lindquist E.A."/>
            <person name="Lucas S."/>
            <person name="Mayer K.F."/>
            <person name="Moreau H."/>
            <person name="Not F."/>
            <person name="Otillar R."/>
            <person name="Panaud O."/>
            <person name="Pangilinan J."/>
            <person name="Paulsen I."/>
            <person name="Piegu B."/>
            <person name="Poliakov A."/>
            <person name="Robbens S."/>
            <person name="Schmutz J."/>
            <person name="Toulza E."/>
            <person name="Wyss T."/>
            <person name="Zelensky A."/>
            <person name="Zhou K."/>
            <person name="Armbrust E.V."/>
            <person name="Bhattacharya D."/>
            <person name="Goodenough U.W."/>
            <person name="Van de Peer Y."/>
            <person name="Grigoriev I.V."/>
        </authorList>
    </citation>
    <scope>NUCLEOTIDE SEQUENCE [LARGE SCALE GENOMIC DNA]</scope>
    <source>
        <strain evidence="6">RCC299 / NOUM17</strain>
    </source>
</reference>
<dbReference type="OMA" id="HEFLCEC"/>
<evidence type="ECO:0000256" key="3">
    <source>
        <dbReference type="SAM" id="MobiDB-lite"/>
    </source>
</evidence>
<sequence length="905" mass="95701">MTWAQSWHLLAPHILGTAAEEEFKFEPRQRSHDRARRADSRRLSRTDRPRPSRRRLDMLAAAQNAIQTSAQKKKRDELMFSPGRKKTGGGVDAAATARANRKIPAPVRDWPNLFPRESPGANAMLRTPPAATPRADRDTFAARTVGGTIALAGAQRKPRAPPSGTVTGTPVGRRRDDANDENVTPAGHPGSTRPAGATRTPLGGASTIQRAAAPPAILRDPRGGAATKPVARHPQTVARRMSFDGAGDDRRDDSLLPPAKKLRVTVAALEGLEDDGDDASRQPPSTHRSATTTDGPAKCWLPRPKPGAGPPHPFRDAADDDDDVAPPALERPPANPFGNPFAAAKAKAASAVARADAERAAAIAARPVPRTPGLRNLGNTCYLNAALQVLCGLEEFARAAEAKPLADGGFDDGSVYSAVRGLVAARRASHERAIMRAAAAAAAESTPATSSLPAPRGPSAVLSPAEVKTAVQRRHAHYAGNRQHDAHEFLCECLDALEEEVTAAYADGRLEAPEPKSVVPLHATLCPTRRNFTTAVAATLTCESCGDACVRHETFRHLSVELPESSGADGSADVELASLLDGFFTPETLERKCERDGCDGTSATLVRRIVRLPRVLVVHLKRFRYVRTTGGTKAAARGGGDDENARSDGNGNAPTQAEPAPAPAPFAMRMVKVTRPVKLPTRLTLEPFVGEDASALRGPPPRSNHPVAAEVVRPVDSAPADATAVVPAGKARSKTLQQNGLLDENDDKTTTPAVPRRLNLNLDLHEDDSKGAQGSSNPTPRGHPDSNDGGGFTPVDGGVAAAETTPEPRGARDEATAAVHVYPDDASPSGPDAKRQAGAYELRGVVSHVGSSLEFGHYVAHVFGPRRDGGVGWTTFDDEAVDEVEEGRVLRDRTGCYVAVYALGD</sequence>
<dbReference type="GeneID" id="8245169"/>
<keyword evidence="2" id="KW-0788">Thiol protease</keyword>
<dbReference type="PANTHER" id="PTHR24006:SF915">
    <property type="entry name" value="UBIQUITIN CARBOXYL-TERMINAL HYDROLASE-RELATED"/>
    <property type="match status" value="1"/>
</dbReference>
<dbReference type="InParanoid" id="C1EA35"/>
<dbReference type="CDD" id="cd02257">
    <property type="entry name" value="Peptidase_C19"/>
    <property type="match status" value="1"/>
</dbReference>
<feature type="region of interest" description="Disordered" evidence="3">
    <location>
        <begin position="150"/>
        <end position="337"/>
    </location>
</feature>
<evidence type="ECO:0000256" key="1">
    <source>
        <dbReference type="ARBA" id="ARBA00009085"/>
    </source>
</evidence>
<dbReference type="Proteomes" id="UP000002009">
    <property type="component" value="Chromosome 7"/>
</dbReference>
<comment type="similarity">
    <text evidence="1 2">Belongs to the peptidase C19 family.</text>
</comment>
<feature type="domain" description="USP" evidence="4">
    <location>
        <begin position="372"/>
        <end position="904"/>
    </location>
</feature>
<keyword evidence="2" id="KW-0833">Ubl conjugation pathway</keyword>
<protein>
    <recommendedName>
        <fullName evidence="2">Ubiquitin carboxyl-terminal hydrolase</fullName>
        <ecNumber evidence="2">3.4.19.12</ecNumber>
    </recommendedName>
</protein>
<dbReference type="GO" id="GO:0016579">
    <property type="term" value="P:protein deubiquitination"/>
    <property type="evidence" value="ECO:0007669"/>
    <property type="project" value="InterPro"/>
</dbReference>
<dbReference type="Pfam" id="PF00443">
    <property type="entry name" value="UCH"/>
    <property type="match status" value="2"/>
</dbReference>
<keyword evidence="2" id="KW-0645">Protease</keyword>
<dbReference type="EMBL" id="CP001328">
    <property type="protein sequence ID" value="ACO64789.1"/>
    <property type="molecule type" value="Genomic_DNA"/>
</dbReference>
<name>C1EA35_MICCC</name>
<evidence type="ECO:0000313" key="5">
    <source>
        <dbReference type="EMBL" id="ACO64789.1"/>
    </source>
</evidence>